<proteinExistence type="predicted"/>
<evidence type="ECO:0000313" key="1">
    <source>
        <dbReference type="EMBL" id="KAJ5265010.1"/>
    </source>
</evidence>
<sequence length="76" mass="8665">MVRRSERLANQKLVRVNADNAPAGGLPGNFDEYHQNDDAEFFKKMEIVLRVTADELLPAIRRLNSILESKIESKPQ</sequence>
<keyword evidence="2" id="KW-1185">Reference proteome</keyword>
<protein>
    <submittedName>
        <fullName evidence="1">Uncharacterized protein</fullName>
    </submittedName>
</protein>
<accession>A0ABQ8WEE6</accession>
<dbReference type="EMBL" id="JAPVEB010000004">
    <property type="protein sequence ID" value="KAJ5265010.1"/>
    <property type="molecule type" value="Genomic_DNA"/>
</dbReference>
<reference evidence="1 2" key="1">
    <citation type="journal article" date="2023" name="IMA Fungus">
        <title>Comparative genomic study of the Penicillium genus elucidates a diverse pangenome and 15 lateral gene transfer events.</title>
        <authorList>
            <person name="Petersen C."/>
            <person name="Sorensen T."/>
            <person name="Nielsen M.R."/>
            <person name="Sondergaard T.E."/>
            <person name="Sorensen J.L."/>
            <person name="Fitzpatrick D.A."/>
            <person name="Frisvad J.C."/>
            <person name="Nielsen K.L."/>
        </authorList>
    </citation>
    <scope>NUCLEOTIDE SEQUENCE [LARGE SCALE GENOMIC DNA]</scope>
    <source>
        <strain evidence="1 2">IBT 3361</strain>
    </source>
</reference>
<evidence type="ECO:0000313" key="2">
    <source>
        <dbReference type="Proteomes" id="UP001220256"/>
    </source>
</evidence>
<comment type="caution">
    <text evidence="1">The sequence shown here is derived from an EMBL/GenBank/DDBJ whole genome shotgun (WGS) entry which is preliminary data.</text>
</comment>
<gene>
    <name evidence="1" type="ORF">N7505_007803</name>
</gene>
<dbReference type="Proteomes" id="UP001220256">
    <property type="component" value="Unassembled WGS sequence"/>
</dbReference>
<name>A0ABQ8WEE6_PENCH</name>
<organism evidence="1 2">
    <name type="scientific">Penicillium chrysogenum</name>
    <name type="common">Penicillium notatum</name>
    <dbReference type="NCBI Taxonomy" id="5076"/>
    <lineage>
        <taxon>Eukaryota</taxon>
        <taxon>Fungi</taxon>
        <taxon>Dikarya</taxon>
        <taxon>Ascomycota</taxon>
        <taxon>Pezizomycotina</taxon>
        <taxon>Eurotiomycetes</taxon>
        <taxon>Eurotiomycetidae</taxon>
        <taxon>Eurotiales</taxon>
        <taxon>Aspergillaceae</taxon>
        <taxon>Penicillium</taxon>
        <taxon>Penicillium chrysogenum species complex</taxon>
    </lineage>
</organism>